<sequence>MASLGLDGTAAVFERAMAAMHSEWRRVEHERAEWDVERIRLKAKLTAADKRIAQLTSLCRLSQRHIAVLERLLGDKARHRATPSECTGDAVTAGGLAAGELAAATQSTRQRSRELLRRCLSEIEILLAGSSGPLFVHRPPALPAPPAPPVSVAAESPRLSPAKASSLSPEVTLLRRNSALPNGAGGSSVFEADFGSIPQSLNSLGSLRMDSGDILLPAAEPPPPGLLADYDDQNANLEPPFRGELSSSEEAETDELVAETLPRPPVLPAAASDLEPRPIRKIAERRRRSSQPPPASALAAAAATEAAPSSDRASGSLSDTEQTARPTARPGAADDSGADGWRPKKTLIGHLDAVRALGLRAGDGHGGGAGPQVLSGSDDGMVVLWDLERSERRRSRRQRTASDVVPAAMYRGHLAAVTSVAWAEERHEFAYSGSLDSSIKVWALPPRSPRSPSRASPSEPEACFPLRELSGHSDAVWDLALAPGAGLLASVAADASCRLWSTEARHSSEPERARFVRQSSAALSSAKPTSTCFVGGGDSSSLAALQLAVAFVDGTIDIYDVAAQARVLTIGDRLQPSTGSSFGLGAAMSRITRVASRQHGPSAVIAAACAGGSVHLFDARSGDGIAVVQAYAQPPGAAAVAATAVDLDLESHVVVTGGSDGVVKWWDWRMMPRASVHEATAHATKAGEGVCVVRMMAPNVVVSGGGDGLARVFAKNGQKE</sequence>
<keyword evidence="5" id="KW-0560">Oxidoreductase</keyword>
<evidence type="ECO:0000256" key="4">
    <source>
        <dbReference type="SAM" id="MobiDB-lite"/>
    </source>
</evidence>
<dbReference type="PANTHER" id="PTHR15653:SF0">
    <property type="entry name" value="CONNECTOR OF KINASE TO AP-1, ISOFORM E"/>
    <property type="match status" value="1"/>
</dbReference>
<dbReference type="SUPFAM" id="SSF50978">
    <property type="entry name" value="WD40 repeat-like"/>
    <property type="match status" value="1"/>
</dbReference>
<dbReference type="InterPro" id="IPR015943">
    <property type="entry name" value="WD40/YVTN_repeat-like_dom_sf"/>
</dbReference>
<name>A0A9W8BNX8_9FUNG</name>
<dbReference type="SMART" id="SM00320">
    <property type="entry name" value="WD40"/>
    <property type="match status" value="6"/>
</dbReference>
<accession>A0A9W8BNX8</accession>
<dbReference type="InterPro" id="IPR001680">
    <property type="entry name" value="WD40_rpt"/>
</dbReference>
<keyword evidence="5" id="KW-0223">Dioxygenase</keyword>
<protein>
    <submittedName>
        <fullName evidence="5">1,2-dihydroxy-3-keto-5-methylthiopentene dioxygenase</fullName>
    </submittedName>
</protein>
<feature type="region of interest" description="Disordered" evidence="4">
    <location>
        <begin position="214"/>
        <end position="344"/>
    </location>
</feature>
<dbReference type="PRINTS" id="PR00320">
    <property type="entry name" value="GPROTEINBRPT"/>
</dbReference>
<dbReference type="PROSITE" id="PS50082">
    <property type="entry name" value="WD_REPEATS_2"/>
    <property type="match status" value="3"/>
</dbReference>
<dbReference type="InterPro" id="IPR051488">
    <property type="entry name" value="WD_repeat_striatin"/>
</dbReference>
<dbReference type="PANTHER" id="PTHR15653">
    <property type="entry name" value="STRIATIN"/>
    <property type="match status" value="1"/>
</dbReference>
<keyword evidence="6" id="KW-1185">Reference proteome</keyword>
<evidence type="ECO:0000256" key="1">
    <source>
        <dbReference type="ARBA" id="ARBA00022574"/>
    </source>
</evidence>
<feature type="repeat" description="WD" evidence="3">
    <location>
        <begin position="410"/>
        <end position="442"/>
    </location>
</feature>
<gene>
    <name evidence="5" type="primary">ADI1_1</name>
    <name evidence="5" type="ORF">H4R26_000378</name>
</gene>
<comment type="caution">
    <text evidence="5">The sequence shown here is derived from an EMBL/GenBank/DDBJ whole genome shotgun (WGS) entry which is preliminary data.</text>
</comment>
<dbReference type="Pfam" id="PF00400">
    <property type="entry name" value="WD40"/>
    <property type="match status" value="3"/>
</dbReference>
<feature type="repeat" description="WD" evidence="3">
    <location>
        <begin position="469"/>
        <end position="510"/>
    </location>
</feature>
<reference evidence="5" key="1">
    <citation type="submission" date="2022-07" db="EMBL/GenBank/DDBJ databases">
        <title>Phylogenomic reconstructions and comparative analyses of Kickxellomycotina fungi.</title>
        <authorList>
            <person name="Reynolds N.K."/>
            <person name="Stajich J.E."/>
            <person name="Barry K."/>
            <person name="Grigoriev I.V."/>
            <person name="Crous P."/>
            <person name="Smith M.E."/>
        </authorList>
    </citation>
    <scope>NUCLEOTIDE SEQUENCE</scope>
    <source>
        <strain evidence="5">IMI 214461</strain>
    </source>
</reference>
<feature type="compositionally biased region" description="Acidic residues" evidence="4">
    <location>
        <begin position="247"/>
        <end position="257"/>
    </location>
</feature>
<evidence type="ECO:0000313" key="5">
    <source>
        <dbReference type="EMBL" id="KAJ2008103.1"/>
    </source>
</evidence>
<evidence type="ECO:0000313" key="6">
    <source>
        <dbReference type="Proteomes" id="UP001150907"/>
    </source>
</evidence>
<dbReference type="GO" id="GO:0051213">
    <property type="term" value="F:dioxygenase activity"/>
    <property type="evidence" value="ECO:0007669"/>
    <property type="project" value="UniProtKB-KW"/>
</dbReference>
<dbReference type="AlphaFoldDB" id="A0A9W8BNX8"/>
<dbReference type="InterPro" id="IPR019775">
    <property type="entry name" value="WD40_repeat_CS"/>
</dbReference>
<dbReference type="OrthoDB" id="45256at2759"/>
<dbReference type="EMBL" id="JANBQF010000011">
    <property type="protein sequence ID" value="KAJ2008103.1"/>
    <property type="molecule type" value="Genomic_DNA"/>
</dbReference>
<evidence type="ECO:0000256" key="3">
    <source>
        <dbReference type="PROSITE-ProRule" id="PRU00221"/>
    </source>
</evidence>
<organism evidence="5 6">
    <name type="scientific">Coemansia thaxteri</name>
    <dbReference type="NCBI Taxonomy" id="2663907"/>
    <lineage>
        <taxon>Eukaryota</taxon>
        <taxon>Fungi</taxon>
        <taxon>Fungi incertae sedis</taxon>
        <taxon>Zoopagomycota</taxon>
        <taxon>Kickxellomycotina</taxon>
        <taxon>Kickxellomycetes</taxon>
        <taxon>Kickxellales</taxon>
        <taxon>Kickxellaceae</taxon>
        <taxon>Coemansia</taxon>
    </lineage>
</organism>
<keyword evidence="2" id="KW-0677">Repeat</keyword>
<feature type="repeat" description="WD" evidence="3">
    <location>
        <begin position="373"/>
        <end position="395"/>
    </location>
</feature>
<keyword evidence="1 3" id="KW-0853">WD repeat</keyword>
<dbReference type="Gene3D" id="2.130.10.10">
    <property type="entry name" value="YVTN repeat-like/Quinoprotein amine dehydrogenase"/>
    <property type="match status" value="2"/>
</dbReference>
<proteinExistence type="predicted"/>
<feature type="compositionally biased region" description="Low complexity" evidence="4">
    <location>
        <begin position="296"/>
        <end position="313"/>
    </location>
</feature>
<evidence type="ECO:0000256" key="2">
    <source>
        <dbReference type="ARBA" id="ARBA00022737"/>
    </source>
</evidence>
<feature type="compositionally biased region" description="Polar residues" evidence="4">
    <location>
        <begin position="315"/>
        <end position="325"/>
    </location>
</feature>
<dbReference type="PROSITE" id="PS00678">
    <property type="entry name" value="WD_REPEATS_1"/>
    <property type="match status" value="1"/>
</dbReference>
<dbReference type="InterPro" id="IPR036322">
    <property type="entry name" value="WD40_repeat_dom_sf"/>
</dbReference>
<dbReference type="PROSITE" id="PS50294">
    <property type="entry name" value="WD_REPEATS_REGION"/>
    <property type="match status" value="2"/>
</dbReference>
<dbReference type="InterPro" id="IPR020472">
    <property type="entry name" value="WD40_PAC1"/>
</dbReference>
<dbReference type="Proteomes" id="UP001150907">
    <property type="component" value="Unassembled WGS sequence"/>
</dbReference>